<proteinExistence type="predicted"/>
<gene>
    <name evidence="2" type="ORF">CEP54_006838</name>
</gene>
<keyword evidence="3" id="KW-1185">Reference proteome</keyword>
<evidence type="ECO:0000313" key="3">
    <source>
        <dbReference type="Proteomes" id="UP000288168"/>
    </source>
</evidence>
<evidence type="ECO:0000256" key="1">
    <source>
        <dbReference type="SAM" id="MobiDB-lite"/>
    </source>
</evidence>
<reference evidence="2 3" key="1">
    <citation type="submission" date="2017-06" db="EMBL/GenBank/DDBJ databases">
        <title>Comparative genomic analysis of Ambrosia Fusariam Clade fungi.</title>
        <authorList>
            <person name="Stajich J.E."/>
            <person name="Carrillo J."/>
            <person name="Kijimoto T."/>
            <person name="Eskalen A."/>
            <person name="O'Donnell K."/>
            <person name="Kasson M."/>
        </authorList>
    </citation>
    <scope>NUCLEOTIDE SEQUENCE [LARGE SCALE GENOMIC DNA]</scope>
    <source>
        <strain evidence="2 3">NRRL62584</strain>
    </source>
</reference>
<protein>
    <submittedName>
        <fullName evidence="2">Uncharacterized protein</fullName>
    </submittedName>
</protein>
<name>A0A428Q500_9HYPO</name>
<evidence type="ECO:0000313" key="2">
    <source>
        <dbReference type="EMBL" id="RSL60366.1"/>
    </source>
</evidence>
<dbReference type="EMBL" id="NKCI01000059">
    <property type="protein sequence ID" value="RSL60366.1"/>
    <property type="molecule type" value="Genomic_DNA"/>
</dbReference>
<sequence>MGSFGGHDAFVAILSGLTAGRELGLLLGSLGLIHRLLEAAMTNSSTCRPPPSASRRASDPKVTVGGQSQGMWWSSEARPTFCVT</sequence>
<dbReference type="AlphaFoldDB" id="A0A428Q500"/>
<dbReference type="Proteomes" id="UP000288168">
    <property type="component" value="Unassembled WGS sequence"/>
</dbReference>
<feature type="region of interest" description="Disordered" evidence="1">
    <location>
        <begin position="43"/>
        <end position="69"/>
    </location>
</feature>
<organism evidence="2 3">
    <name type="scientific">Fusarium duplospermum</name>
    <dbReference type="NCBI Taxonomy" id="1325734"/>
    <lineage>
        <taxon>Eukaryota</taxon>
        <taxon>Fungi</taxon>
        <taxon>Dikarya</taxon>
        <taxon>Ascomycota</taxon>
        <taxon>Pezizomycotina</taxon>
        <taxon>Sordariomycetes</taxon>
        <taxon>Hypocreomycetidae</taxon>
        <taxon>Hypocreales</taxon>
        <taxon>Nectriaceae</taxon>
        <taxon>Fusarium</taxon>
        <taxon>Fusarium solani species complex</taxon>
    </lineage>
</organism>
<comment type="caution">
    <text evidence="2">The sequence shown here is derived from an EMBL/GenBank/DDBJ whole genome shotgun (WGS) entry which is preliminary data.</text>
</comment>
<accession>A0A428Q500</accession>